<dbReference type="OrthoDB" id="142218at2"/>
<dbReference type="InterPro" id="IPR051448">
    <property type="entry name" value="CdaR-like_regulators"/>
</dbReference>
<dbReference type="Pfam" id="PF07905">
    <property type="entry name" value="PucR"/>
    <property type="match status" value="1"/>
</dbReference>
<evidence type="ECO:0000256" key="1">
    <source>
        <dbReference type="ARBA" id="ARBA00006754"/>
    </source>
</evidence>
<comment type="caution">
    <text evidence="5">The sequence shown here is derived from an EMBL/GenBank/DDBJ whole genome shotgun (WGS) entry which is preliminary data.</text>
</comment>
<gene>
    <name evidence="5" type="ORF">EGT51_08925</name>
</gene>
<dbReference type="InterPro" id="IPR012914">
    <property type="entry name" value="PucR_dom"/>
</dbReference>
<dbReference type="InterPro" id="IPR025736">
    <property type="entry name" value="PucR_C-HTH_dom"/>
</dbReference>
<dbReference type="InterPro" id="IPR041522">
    <property type="entry name" value="CdaR_GGDEF"/>
</dbReference>
<dbReference type="Gene3D" id="1.10.10.2840">
    <property type="entry name" value="PucR C-terminal helix-turn-helix domain"/>
    <property type="match status" value="1"/>
</dbReference>
<feature type="domain" description="Purine catabolism PurC-like" evidence="2">
    <location>
        <begin position="7"/>
        <end position="127"/>
    </location>
</feature>
<dbReference type="InterPro" id="IPR042070">
    <property type="entry name" value="PucR_C-HTH_sf"/>
</dbReference>
<evidence type="ECO:0000313" key="5">
    <source>
        <dbReference type="EMBL" id="TGD18278.1"/>
    </source>
</evidence>
<dbReference type="Proteomes" id="UP000297348">
    <property type="component" value="Unassembled WGS sequence"/>
</dbReference>
<feature type="domain" description="CdaR GGDEF-like" evidence="4">
    <location>
        <begin position="298"/>
        <end position="424"/>
    </location>
</feature>
<dbReference type="AlphaFoldDB" id="A0A4Z0J8J0"/>
<sequence>MSVTMKDVCHIDSLQSAQTIAGYQGQDNLVNNVMIMEAPDVERWITPHELLITALPGFDQLSVTELSKFMETLHKNSCSALIVKMTRFITQIPQTIVTQCDHYQIPLIQIPEAIKYSDILLQVMQLLFNEKNRLLDQYKTINQQFVNLAIHGGSMQSIADMLATLIHNPVTIFQVKDNVEQTIVHSKNSTNDSALVQFTKRQPLPKKGYTNYQYYQAPLMDSTVQQLIVKIPQSRVDEVYLGIFIQREPIRDIDFMAIENAVNFTQMEALKRSAVKQSMRTYANDIIDDLINGKITTQEQFDNTLAHFKLVANQNYRITVIQTIQDDQLRPEYFTDHPKEADRIVNLFKRYWPETIYRIRQNRIILIFENKPTSIHQIKVQLTQILDHLQSESQKQYFQIGISEACHPNQFKDYSLQALKTLQIASGLYKRSFTLTYNDLGFYRFLFNTTDINQLRSFIPEELMELYENKPDLYQTLQVYLEKNQNTKESANALFIHPKTMSYRLAKIKERTGINLADVDEAFRINVGIRILTIFNNHTLQGDEFFANH</sequence>
<evidence type="ECO:0000259" key="4">
    <source>
        <dbReference type="Pfam" id="PF17853"/>
    </source>
</evidence>
<dbReference type="EMBL" id="RKLX01000014">
    <property type="protein sequence ID" value="TGD18278.1"/>
    <property type="molecule type" value="Genomic_DNA"/>
</dbReference>
<protein>
    <submittedName>
        <fullName evidence="5">PucR family transcriptional regulator</fullName>
    </submittedName>
</protein>
<dbReference type="PANTHER" id="PTHR33744">
    <property type="entry name" value="CARBOHYDRATE DIACID REGULATOR"/>
    <property type="match status" value="1"/>
</dbReference>
<dbReference type="Pfam" id="PF13556">
    <property type="entry name" value="HTH_30"/>
    <property type="match status" value="1"/>
</dbReference>
<accession>A0A4Z0J8J0</accession>
<keyword evidence="6" id="KW-1185">Reference proteome</keyword>
<feature type="domain" description="PucR C-terminal helix-turn-helix" evidence="3">
    <location>
        <begin position="473"/>
        <end position="531"/>
    </location>
</feature>
<dbReference type="RefSeq" id="WP_135368347.1">
    <property type="nucleotide sequence ID" value="NZ_RKLX01000014.1"/>
</dbReference>
<organism evidence="5 6">
    <name type="scientific">Levilactobacillus suantsaiihabitans</name>
    <dbReference type="NCBI Taxonomy" id="2487722"/>
    <lineage>
        <taxon>Bacteria</taxon>
        <taxon>Bacillati</taxon>
        <taxon>Bacillota</taxon>
        <taxon>Bacilli</taxon>
        <taxon>Lactobacillales</taxon>
        <taxon>Lactobacillaceae</taxon>
        <taxon>Levilactobacillus</taxon>
    </lineage>
</organism>
<evidence type="ECO:0000313" key="6">
    <source>
        <dbReference type="Proteomes" id="UP000297348"/>
    </source>
</evidence>
<evidence type="ECO:0000259" key="3">
    <source>
        <dbReference type="Pfam" id="PF13556"/>
    </source>
</evidence>
<dbReference type="PANTHER" id="PTHR33744:SF1">
    <property type="entry name" value="DNA-BINDING TRANSCRIPTIONAL ACTIVATOR ADER"/>
    <property type="match status" value="1"/>
</dbReference>
<proteinExistence type="inferred from homology"/>
<evidence type="ECO:0000259" key="2">
    <source>
        <dbReference type="Pfam" id="PF07905"/>
    </source>
</evidence>
<dbReference type="Pfam" id="PF17853">
    <property type="entry name" value="GGDEF_2"/>
    <property type="match status" value="1"/>
</dbReference>
<reference evidence="5 6" key="1">
    <citation type="submission" date="2018-10" db="EMBL/GenBank/DDBJ databases">
        <title>Lactobacillus sp. R7 and Lactobacillus sp. R19 isolated from fermented mustard green product of Taiwan.</title>
        <authorList>
            <person name="Lin S.-T."/>
        </authorList>
    </citation>
    <scope>NUCLEOTIDE SEQUENCE [LARGE SCALE GENOMIC DNA]</scope>
    <source>
        <strain evidence="5 6">BCRC 81129</strain>
    </source>
</reference>
<name>A0A4Z0J8J0_9LACO</name>
<comment type="similarity">
    <text evidence="1">Belongs to the CdaR family.</text>
</comment>